<feature type="region of interest" description="Disordered" evidence="3">
    <location>
        <begin position="599"/>
        <end position="624"/>
    </location>
</feature>
<feature type="compositionally biased region" description="Basic and acidic residues" evidence="3">
    <location>
        <begin position="1180"/>
        <end position="1200"/>
    </location>
</feature>
<feature type="compositionally biased region" description="Low complexity" evidence="3">
    <location>
        <begin position="2100"/>
        <end position="2114"/>
    </location>
</feature>
<feature type="compositionally biased region" description="Low complexity" evidence="3">
    <location>
        <begin position="1170"/>
        <end position="1179"/>
    </location>
</feature>
<feature type="compositionally biased region" description="Low complexity" evidence="3">
    <location>
        <begin position="638"/>
        <end position="647"/>
    </location>
</feature>
<sequence length="2124" mass="221358">MGSGASGAGGSKYQAPPGDAGSPSGEPWARSLFLRSRSVESPAAEAPAAARRSRKAEDVARAQKWSRAEVEALSVPQLIQWLEALGTDLTAVCDKDRVLARLWQEIQRQRPPELASYDQPEHVLDWPLVEALRWLEHLGGLDPTVCAKDQLVAVVLERGEELPPPDVLHERAEEAFVTQVTQKVATVRHAAVTLLSHLSAEMQEEAALERMKHPWCPNGRVAVAFQSAAHNVAAGAEGSTFVDVAVGDHVDVTFHEASGWAWCMLDGGARQGWVPCSCVMEIARAIEDHVPQGGEEDGSMALQSGQELQVVLRHYSGWTLVKTRDEATGEAGAQGTDVEFKGHEGWVPDCLLTEHPRNVSNKQQHLVLSALMRLAQEAVGIERSFQQLVAEASGEPQDREVHEAKLSDLYQQVEALLKEYRGIYSLATAQVESAAVAKAERMEKKGGALAIKDPEGATQSGEGKGAASVLAKAKPPRELPGWVYLDSQCVWKSKSQGKTMPVTIKKICEERRQVIVVFNADGKSRKVVSFDDLKDPDACPLQPAEQRTRSEQKRLRRAARAERRARKKQAALEADARNEHELKKGLRGMIAELGAVPEVDGLSSESSSSARSSSSASSESVEDITEVYEQKSMLSLVGSPASKQGPASPAPSSPAPAPKEGPATPRGFGSPSPPEAQMAPRGPPRPPAGPVQPQEQPPLMPSPCFGDGRGGEPASARGSARGAGGKSAGDATESLAYSDSARTGQTSLAGAGEAAIAVDAAASESASADVAADSRGPESGDVAQHPGPAVGALAEPEPGEAEAVAARVEAAAALAEPEPGTEGDVEAAAAPVEAAAALAEPEPGTEGDVEAAAAPVEAAAALAEPEPGTEGEVEAVAAPVEAAAALAEPEPGTEGEVEAAAAPVEAAPALAEPEPGTEGEVEAVAAPVEAAAALAEPEPGTDTDGKVEAVAAPVDAAAALAEPEPGTEGEGEAVAAPVEAGPSSTATELAAGAAARAAPVLAERELATEGEPVIPPSPMAELVAMADEAAQSESILAERDLATEGAAADVVEPPALVELVPLPEAAVAEPASEERQQTRESCYSDAAFEEDEATTEDEADDAAERPESGSGSSGKCAEEGAAPEEAPPERPSSPAPAPEEAAPRADASPGDAAGEGAPPALGGDGRRESGASSCSCASAHVEELEEARGDAADPERRRREAAVVLQAGWRGRVGRRAAPLQRKQCGEDPAADGQKVSTRETAPALEVVHIPSEMAAQHRAAARVQGLCRMRRSKQQAGELRRAQRVRAEQAERERAKAAAGLLQRAVRGWQGRRRALGLRAAKLQQQLAALVGGEGLDLAAEGGPRQQDAGWLEGALRIASDAAAAHEKLGVRLRRAPAARGAAPEAAGAARSSSSWAVGPRAVAAGRLALAARAAQERSAARSRALLQVQVAGALAPVSAAAVRAMAVDEGLLGRLAVEGAVSEAAEVAGAAWITAAVCRSVGDGGGLPAGVPPPQEAARAAMTAASRRLRIELACWREDASRAGKGTAEADAEAKKALGKRVAKAEKEAESRAYAARHAVVQALQSQLDTARAQCRGELEAVEAILQKLPGEKKALLKKRTSEAEAEEKELRQRRQEKYAQTVGLHKFAIETQIEKERLEGTLYSSDPKLSVLTHVQARVHELAEELQVLEVDGVNNRKSQGILMHTLRALEGRAAKAVSLHVDKTQMPEKRDSDKDDYVPSDTIRKKQERQAEQEVQFVEALETEVKNLRADLRLKAEAEVAALGVARRDEAESHREALEEASRALAEARAWADGSRRWLGAVVPLARASARASEVAAYLRDCPAEGHELRARLKTAVVRLEDARDFLSAVNPADSPRDAGFDQVACRIKQAFASLETCRAENPDPQKPKRRKKRVPSKEVDAVATDASVEGQRSQPLPPPPALEPEGLPAGAGAGAGAAAARQRPKSAVSVRPPASKPRPAVREEAAPLPPAPAEAQAEPQADGQKRHISKSSKMIQGLADLGGELAALESALGDGTRRAARAPVPPRPAAPAAGARRAPPKRGAAAGDTAVRRTASTPETPPPPVRGEGDGVRKASSVRGAPSHLGAEVTRVPSGKRGAAAPRGAASPKGAERPKAAVS</sequence>
<dbReference type="SMART" id="SM00326">
    <property type="entry name" value="SH3"/>
    <property type="match status" value="2"/>
</dbReference>
<feature type="compositionally biased region" description="Pro residues" evidence="3">
    <location>
        <begin position="648"/>
        <end position="659"/>
    </location>
</feature>
<feature type="domain" description="SH3" evidence="4">
    <location>
        <begin position="284"/>
        <end position="356"/>
    </location>
</feature>
<feature type="region of interest" description="Disordered" evidence="3">
    <location>
        <begin position="1215"/>
        <end position="1236"/>
    </location>
</feature>
<comment type="caution">
    <text evidence="5">The sequence shown here is derived from an EMBL/GenBank/DDBJ whole genome shotgun (WGS) entry which is preliminary data.</text>
</comment>
<feature type="region of interest" description="Disordered" evidence="3">
    <location>
        <begin position="534"/>
        <end position="579"/>
    </location>
</feature>
<name>A0ABN9RRL0_9DINO</name>
<gene>
    <name evidence="5" type="ORF">PCOR1329_LOCUS22462</name>
</gene>
<dbReference type="CDD" id="cd00174">
    <property type="entry name" value="SH3"/>
    <property type="match status" value="1"/>
</dbReference>
<proteinExistence type="predicted"/>
<feature type="compositionally biased region" description="Low complexity" evidence="3">
    <location>
        <begin position="855"/>
        <end position="866"/>
    </location>
</feature>
<feature type="region of interest" description="Disordered" evidence="3">
    <location>
        <begin position="38"/>
        <end position="57"/>
    </location>
</feature>
<dbReference type="PROSITE" id="PS50096">
    <property type="entry name" value="IQ"/>
    <property type="match status" value="1"/>
</dbReference>
<organism evidence="5 6">
    <name type="scientific">Prorocentrum cordatum</name>
    <dbReference type="NCBI Taxonomy" id="2364126"/>
    <lineage>
        <taxon>Eukaryota</taxon>
        <taxon>Sar</taxon>
        <taxon>Alveolata</taxon>
        <taxon>Dinophyceae</taxon>
        <taxon>Prorocentrales</taxon>
        <taxon>Prorocentraceae</taxon>
        <taxon>Prorocentrum</taxon>
    </lineage>
</organism>
<feature type="region of interest" description="Disordered" evidence="3">
    <location>
        <begin position="932"/>
        <end position="998"/>
    </location>
</feature>
<protein>
    <recommendedName>
        <fullName evidence="4">SH3 domain-containing protein</fullName>
    </recommendedName>
</protein>
<dbReference type="InterPro" id="IPR000048">
    <property type="entry name" value="IQ_motif_EF-hand-BS"/>
</dbReference>
<feature type="coiled-coil region" evidence="2">
    <location>
        <begin position="1596"/>
        <end position="1623"/>
    </location>
</feature>
<feature type="region of interest" description="Disordered" evidence="3">
    <location>
        <begin position="880"/>
        <end position="920"/>
    </location>
</feature>
<dbReference type="SUPFAM" id="SSF50044">
    <property type="entry name" value="SH3-domain"/>
    <property type="match status" value="1"/>
</dbReference>
<feature type="compositionally biased region" description="Low complexity" evidence="3">
    <location>
        <begin position="759"/>
        <end position="774"/>
    </location>
</feature>
<evidence type="ECO:0000256" key="1">
    <source>
        <dbReference type="ARBA" id="ARBA00022443"/>
    </source>
</evidence>
<dbReference type="InterPro" id="IPR001452">
    <property type="entry name" value="SH3_domain"/>
</dbReference>
<feature type="compositionally biased region" description="Low complexity" evidence="3">
    <location>
        <begin position="880"/>
        <end position="890"/>
    </location>
</feature>
<feature type="compositionally biased region" description="Low complexity" evidence="3">
    <location>
        <begin position="898"/>
        <end position="914"/>
    </location>
</feature>
<feature type="compositionally biased region" description="Low complexity" evidence="3">
    <location>
        <begin position="603"/>
        <end position="619"/>
    </location>
</feature>
<feature type="region of interest" description="Disordered" evidence="3">
    <location>
        <begin position="1067"/>
        <end position="1200"/>
    </location>
</feature>
<keyword evidence="1" id="KW-0728">SH3 domain</keyword>
<evidence type="ECO:0000259" key="4">
    <source>
        <dbReference type="SMART" id="SM00326"/>
    </source>
</evidence>
<feature type="compositionally biased region" description="Gly residues" evidence="3">
    <location>
        <begin position="1"/>
        <end position="10"/>
    </location>
</feature>
<feature type="compositionally biased region" description="Low complexity" evidence="3">
    <location>
        <begin position="1138"/>
        <end position="1161"/>
    </location>
</feature>
<accession>A0ABN9RRL0</accession>
<evidence type="ECO:0000313" key="5">
    <source>
        <dbReference type="EMBL" id="CAK0821023.1"/>
    </source>
</evidence>
<feature type="compositionally biased region" description="Basic and acidic residues" evidence="3">
    <location>
        <begin position="2115"/>
        <end position="2124"/>
    </location>
</feature>
<feature type="region of interest" description="Disordered" evidence="3">
    <location>
        <begin position="855"/>
        <end position="874"/>
    </location>
</feature>
<feature type="compositionally biased region" description="Low complexity" evidence="3">
    <location>
        <begin position="826"/>
        <end position="842"/>
    </location>
</feature>
<reference evidence="5" key="1">
    <citation type="submission" date="2023-10" db="EMBL/GenBank/DDBJ databases">
        <authorList>
            <person name="Chen Y."/>
            <person name="Shah S."/>
            <person name="Dougan E. K."/>
            <person name="Thang M."/>
            <person name="Chan C."/>
        </authorList>
    </citation>
    <scope>NUCLEOTIDE SEQUENCE [LARGE SCALE GENOMIC DNA]</scope>
</reference>
<feature type="compositionally biased region" description="Basic residues" evidence="3">
    <location>
        <begin position="554"/>
        <end position="569"/>
    </location>
</feature>
<keyword evidence="2" id="KW-0175">Coiled coil</keyword>
<feature type="region of interest" description="Disordered" evidence="3">
    <location>
        <begin position="759"/>
        <end position="850"/>
    </location>
</feature>
<feature type="region of interest" description="Disordered" evidence="3">
    <location>
        <begin position="2019"/>
        <end position="2124"/>
    </location>
</feature>
<feature type="compositionally biased region" description="Low complexity" evidence="3">
    <location>
        <begin position="786"/>
        <end position="818"/>
    </location>
</feature>
<feature type="region of interest" description="Disordered" evidence="3">
    <location>
        <begin position="1"/>
        <end position="28"/>
    </location>
</feature>
<evidence type="ECO:0000256" key="2">
    <source>
        <dbReference type="SAM" id="Coils"/>
    </source>
</evidence>
<feature type="region of interest" description="Disordered" evidence="3">
    <location>
        <begin position="1881"/>
        <end position="1999"/>
    </location>
</feature>
<feature type="compositionally biased region" description="Basic and acidic residues" evidence="3">
    <location>
        <begin position="1882"/>
        <end position="1891"/>
    </location>
</feature>
<feature type="region of interest" description="Disordered" evidence="3">
    <location>
        <begin position="637"/>
        <end position="741"/>
    </location>
</feature>
<feature type="compositionally biased region" description="Low complexity" evidence="3">
    <location>
        <begin position="948"/>
        <end position="964"/>
    </location>
</feature>
<feature type="domain" description="SH3" evidence="4">
    <location>
        <begin position="217"/>
        <end position="283"/>
    </location>
</feature>
<evidence type="ECO:0000256" key="3">
    <source>
        <dbReference type="SAM" id="MobiDB-lite"/>
    </source>
</evidence>
<evidence type="ECO:0000313" key="6">
    <source>
        <dbReference type="Proteomes" id="UP001189429"/>
    </source>
</evidence>
<feature type="compositionally biased region" description="Low complexity" evidence="3">
    <location>
        <begin position="38"/>
        <end position="50"/>
    </location>
</feature>
<feature type="coiled-coil region" evidence="2">
    <location>
        <begin position="1728"/>
        <end position="1792"/>
    </location>
</feature>
<feature type="compositionally biased region" description="Low complexity" evidence="3">
    <location>
        <begin position="972"/>
        <end position="998"/>
    </location>
</feature>
<feature type="compositionally biased region" description="Low complexity" evidence="3">
    <location>
        <begin position="2035"/>
        <end position="2052"/>
    </location>
</feature>
<feature type="region of interest" description="Disordered" evidence="3">
    <location>
        <begin position="1007"/>
        <end position="1026"/>
    </location>
</feature>
<dbReference type="EMBL" id="CAUYUJ010007513">
    <property type="protein sequence ID" value="CAK0821023.1"/>
    <property type="molecule type" value="Genomic_DNA"/>
</dbReference>
<dbReference type="Proteomes" id="UP001189429">
    <property type="component" value="Unassembled WGS sequence"/>
</dbReference>
<dbReference type="InterPro" id="IPR036028">
    <property type="entry name" value="SH3-like_dom_sf"/>
</dbReference>
<keyword evidence="6" id="KW-1185">Reference proteome</keyword>
<feature type="compositionally biased region" description="Acidic residues" evidence="3">
    <location>
        <begin position="1087"/>
        <end position="1101"/>
    </location>
</feature>
<feature type="compositionally biased region" description="Pro residues" evidence="3">
    <location>
        <begin position="681"/>
        <end position="701"/>
    </location>
</feature>
<dbReference type="SMART" id="SM00015">
    <property type="entry name" value="IQ"/>
    <property type="match status" value="3"/>
</dbReference>